<dbReference type="Proteomes" id="UP001172101">
    <property type="component" value="Unassembled WGS sequence"/>
</dbReference>
<dbReference type="FunFam" id="2.40.50.90:FF:000029">
    <property type="entry name" value="Probable endonuclease lcl3"/>
    <property type="match status" value="1"/>
</dbReference>
<dbReference type="RefSeq" id="XP_060295778.1">
    <property type="nucleotide sequence ID" value="XM_060437742.1"/>
</dbReference>
<feature type="transmembrane region" description="Helical" evidence="16">
    <location>
        <begin position="72"/>
        <end position="95"/>
    </location>
</feature>
<dbReference type="PANTHER" id="PTHR12302">
    <property type="entry name" value="EBNA2 BINDING PROTEIN P100"/>
    <property type="match status" value="1"/>
</dbReference>
<protein>
    <recommendedName>
        <fullName evidence="4">Probable endonuclease LCL3</fullName>
    </recommendedName>
    <alternativeName>
        <fullName evidence="5">Probable endonuclease lcl3</fullName>
    </alternativeName>
</protein>
<dbReference type="GO" id="GO:0016020">
    <property type="term" value="C:membrane"/>
    <property type="evidence" value="ECO:0007669"/>
    <property type="project" value="UniProtKB-SubCell"/>
</dbReference>
<dbReference type="PROSITE" id="PS50830">
    <property type="entry name" value="TNASE_3"/>
    <property type="match status" value="1"/>
</dbReference>
<evidence type="ECO:0000256" key="8">
    <source>
        <dbReference type="ARBA" id="ARBA00022723"/>
    </source>
</evidence>
<feature type="compositionally biased region" description="Low complexity" evidence="15">
    <location>
        <begin position="8"/>
        <end position="20"/>
    </location>
</feature>
<evidence type="ECO:0000256" key="9">
    <source>
        <dbReference type="ARBA" id="ARBA00022759"/>
    </source>
</evidence>
<comment type="caution">
    <text evidence="18">The sequence shown here is derived from an EMBL/GenBank/DDBJ whole genome shotgun (WGS) entry which is preliminary data.</text>
</comment>
<keyword evidence="10" id="KW-0378">Hydrolase</keyword>
<evidence type="ECO:0000256" key="15">
    <source>
        <dbReference type="SAM" id="MobiDB-lite"/>
    </source>
</evidence>
<feature type="compositionally biased region" description="Polar residues" evidence="15">
    <location>
        <begin position="45"/>
        <end position="61"/>
    </location>
</feature>
<evidence type="ECO:0000256" key="13">
    <source>
        <dbReference type="ARBA" id="ARBA00023128"/>
    </source>
</evidence>
<dbReference type="InterPro" id="IPR016071">
    <property type="entry name" value="Staphylococal_nuclease_OB-fold"/>
</dbReference>
<dbReference type="GeneID" id="85321012"/>
<keyword evidence="7" id="KW-0540">Nuclease</keyword>
<sequence length="318" mass="34821">MPWGLWTSPPSSSSSSSSSSGERGGRDGAAVAAAREPQPQPQPQRSGSTTPSRNNNPSINPDNADKWTWQHYLAPGSLGPSLAVTAAAFGLLGFYRAYLRRIPGTNHIAPAAFRTRSLLGKVTSVGDGDNFHLFHTPGGRLAGWGWLRAVPRERKLLKGRTIPVRIAGVDAPECAHFGRPAQPFSDDALAFLQSYIQGRRVRAYIYRRDQYDRVVATVYVRRGPFFFPRRDVGLEMLRRGLATTYEAKSGAEFGGDRMKKVYEATEAAAKAKGRGMWSAEKGVSGSFFSRRATAKTLESPRAYKDRMKGLEKATAAKK</sequence>
<evidence type="ECO:0000256" key="1">
    <source>
        <dbReference type="ARBA" id="ARBA00004167"/>
    </source>
</evidence>
<dbReference type="Pfam" id="PF00565">
    <property type="entry name" value="SNase"/>
    <property type="match status" value="1"/>
</dbReference>
<evidence type="ECO:0000256" key="11">
    <source>
        <dbReference type="ARBA" id="ARBA00022837"/>
    </source>
</evidence>
<dbReference type="InterPro" id="IPR035437">
    <property type="entry name" value="SNase_OB-fold_sf"/>
</dbReference>
<keyword evidence="11" id="KW-0106">Calcium</keyword>
<evidence type="ECO:0000256" key="16">
    <source>
        <dbReference type="SAM" id="Phobius"/>
    </source>
</evidence>
<organism evidence="18 19">
    <name type="scientific">Lasiosphaeria miniovina</name>
    <dbReference type="NCBI Taxonomy" id="1954250"/>
    <lineage>
        <taxon>Eukaryota</taxon>
        <taxon>Fungi</taxon>
        <taxon>Dikarya</taxon>
        <taxon>Ascomycota</taxon>
        <taxon>Pezizomycotina</taxon>
        <taxon>Sordariomycetes</taxon>
        <taxon>Sordariomycetidae</taxon>
        <taxon>Sordariales</taxon>
        <taxon>Lasiosphaeriaceae</taxon>
        <taxon>Lasiosphaeria</taxon>
    </lineage>
</organism>
<keyword evidence="12 16" id="KW-1133">Transmembrane helix</keyword>
<reference evidence="18" key="1">
    <citation type="submission" date="2023-06" db="EMBL/GenBank/DDBJ databases">
        <title>Genome-scale phylogeny and comparative genomics of the fungal order Sordariales.</title>
        <authorList>
            <consortium name="Lawrence Berkeley National Laboratory"/>
            <person name="Hensen N."/>
            <person name="Bonometti L."/>
            <person name="Westerberg I."/>
            <person name="Brannstrom I.O."/>
            <person name="Guillou S."/>
            <person name="Cros-Aarteil S."/>
            <person name="Calhoun S."/>
            <person name="Haridas S."/>
            <person name="Kuo A."/>
            <person name="Mondo S."/>
            <person name="Pangilinan J."/>
            <person name="Riley R."/>
            <person name="LaButti K."/>
            <person name="Andreopoulos B."/>
            <person name="Lipzen A."/>
            <person name="Chen C."/>
            <person name="Yanf M."/>
            <person name="Daum C."/>
            <person name="Ng V."/>
            <person name="Clum A."/>
            <person name="Steindorff A."/>
            <person name="Ohm R."/>
            <person name="Martin F."/>
            <person name="Silar P."/>
            <person name="Natvig D."/>
            <person name="Lalanne C."/>
            <person name="Gautier V."/>
            <person name="Ament-velasquez S.L."/>
            <person name="Kruys A."/>
            <person name="Hutchinson M.I."/>
            <person name="Powell A.J."/>
            <person name="Barry K."/>
            <person name="Miller A.N."/>
            <person name="Grigoriev I.V."/>
            <person name="Debuchy R."/>
            <person name="Gladieux P."/>
            <person name="Thoren M.H."/>
            <person name="Johannesson H."/>
        </authorList>
    </citation>
    <scope>NUCLEOTIDE SEQUENCE</scope>
    <source>
        <strain evidence="18">SMH2392-1A</strain>
    </source>
</reference>
<comment type="subcellular location">
    <subcellularLocation>
        <location evidence="1">Membrane</location>
        <topology evidence="1">Single-pass membrane protein</topology>
    </subcellularLocation>
    <subcellularLocation>
        <location evidence="2">Mitochondrion</location>
    </subcellularLocation>
</comment>
<dbReference type="SMART" id="SM00318">
    <property type="entry name" value="SNc"/>
    <property type="match status" value="1"/>
</dbReference>
<dbReference type="GO" id="GO:0005739">
    <property type="term" value="C:mitochondrion"/>
    <property type="evidence" value="ECO:0007669"/>
    <property type="project" value="UniProtKB-SubCell"/>
</dbReference>
<evidence type="ECO:0000256" key="4">
    <source>
        <dbReference type="ARBA" id="ARBA00013404"/>
    </source>
</evidence>
<evidence type="ECO:0000256" key="7">
    <source>
        <dbReference type="ARBA" id="ARBA00022722"/>
    </source>
</evidence>
<proteinExistence type="inferred from homology"/>
<dbReference type="GO" id="GO:0004519">
    <property type="term" value="F:endonuclease activity"/>
    <property type="evidence" value="ECO:0007669"/>
    <property type="project" value="UniProtKB-KW"/>
</dbReference>
<dbReference type="AlphaFoldDB" id="A0AA40AJN9"/>
<gene>
    <name evidence="18" type="ORF">B0T26DRAFT_645604</name>
</gene>
<accession>A0AA40AJN9</accession>
<evidence type="ECO:0000259" key="17">
    <source>
        <dbReference type="PROSITE" id="PS50830"/>
    </source>
</evidence>
<evidence type="ECO:0000313" key="18">
    <source>
        <dbReference type="EMBL" id="KAK0716985.1"/>
    </source>
</evidence>
<keyword evidence="6 16" id="KW-0812">Transmembrane</keyword>
<dbReference type="GO" id="GO:0016787">
    <property type="term" value="F:hydrolase activity"/>
    <property type="evidence" value="ECO:0007669"/>
    <property type="project" value="UniProtKB-KW"/>
</dbReference>
<keyword evidence="8" id="KW-0479">Metal-binding</keyword>
<dbReference type="PANTHER" id="PTHR12302:SF3">
    <property type="entry name" value="SERINE_THREONINE-PROTEIN KINASE 31"/>
    <property type="match status" value="1"/>
</dbReference>
<evidence type="ECO:0000256" key="5">
    <source>
        <dbReference type="ARBA" id="ARBA00014651"/>
    </source>
</evidence>
<evidence type="ECO:0000256" key="10">
    <source>
        <dbReference type="ARBA" id="ARBA00022801"/>
    </source>
</evidence>
<dbReference type="GO" id="GO:0046872">
    <property type="term" value="F:metal ion binding"/>
    <property type="evidence" value="ECO:0007669"/>
    <property type="project" value="UniProtKB-KW"/>
</dbReference>
<evidence type="ECO:0000313" key="19">
    <source>
        <dbReference type="Proteomes" id="UP001172101"/>
    </source>
</evidence>
<evidence type="ECO:0000256" key="6">
    <source>
        <dbReference type="ARBA" id="ARBA00022692"/>
    </source>
</evidence>
<dbReference type="Gene3D" id="2.40.50.90">
    <property type="match status" value="1"/>
</dbReference>
<dbReference type="EMBL" id="JAUIRO010000004">
    <property type="protein sequence ID" value="KAK0716985.1"/>
    <property type="molecule type" value="Genomic_DNA"/>
</dbReference>
<keyword evidence="13" id="KW-0496">Mitochondrion</keyword>
<evidence type="ECO:0000256" key="14">
    <source>
        <dbReference type="ARBA" id="ARBA00023136"/>
    </source>
</evidence>
<keyword evidence="19" id="KW-1185">Reference proteome</keyword>
<feature type="region of interest" description="Disordered" evidence="15">
    <location>
        <begin position="1"/>
        <end position="63"/>
    </location>
</feature>
<evidence type="ECO:0000256" key="12">
    <source>
        <dbReference type="ARBA" id="ARBA00022989"/>
    </source>
</evidence>
<keyword evidence="14 16" id="KW-0472">Membrane</keyword>
<evidence type="ECO:0000256" key="2">
    <source>
        <dbReference type="ARBA" id="ARBA00004173"/>
    </source>
</evidence>
<name>A0AA40AJN9_9PEZI</name>
<feature type="domain" description="TNase-like" evidence="17">
    <location>
        <begin position="116"/>
        <end position="279"/>
    </location>
</feature>
<comment type="similarity">
    <text evidence="3">Belongs to the LCL3 family.</text>
</comment>
<evidence type="ECO:0000256" key="3">
    <source>
        <dbReference type="ARBA" id="ARBA00005435"/>
    </source>
</evidence>
<keyword evidence="9" id="KW-0255">Endonuclease</keyword>
<feature type="compositionally biased region" description="Low complexity" evidence="15">
    <location>
        <begin position="28"/>
        <end position="37"/>
    </location>
</feature>
<dbReference type="SUPFAM" id="SSF50199">
    <property type="entry name" value="Staphylococcal nuclease"/>
    <property type="match status" value="1"/>
</dbReference>